<keyword evidence="2" id="KW-0812">Transmembrane</keyword>
<keyword evidence="4" id="KW-1185">Reference proteome</keyword>
<dbReference type="Proteomes" id="UP001576776">
    <property type="component" value="Unassembled WGS sequence"/>
</dbReference>
<feature type="compositionally biased region" description="Basic and acidic residues" evidence="1">
    <location>
        <begin position="1128"/>
        <end position="1137"/>
    </location>
</feature>
<feature type="compositionally biased region" description="Basic and acidic residues" evidence="1">
    <location>
        <begin position="406"/>
        <end position="418"/>
    </location>
</feature>
<dbReference type="RefSeq" id="WP_413258761.1">
    <property type="nucleotide sequence ID" value="NZ_JBHFNS010000070.1"/>
</dbReference>
<dbReference type="InterPro" id="IPR049774">
    <property type="entry name" value="EPS_HpsA-like"/>
</dbReference>
<feature type="region of interest" description="Disordered" evidence="1">
    <location>
        <begin position="1105"/>
        <end position="1146"/>
    </location>
</feature>
<organism evidence="3 4">
    <name type="scientific">Floridaenema fluviatile BLCC-F154</name>
    <dbReference type="NCBI Taxonomy" id="3153640"/>
    <lineage>
        <taxon>Bacteria</taxon>
        <taxon>Bacillati</taxon>
        <taxon>Cyanobacteriota</taxon>
        <taxon>Cyanophyceae</taxon>
        <taxon>Oscillatoriophycideae</taxon>
        <taxon>Aerosakkonematales</taxon>
        <taxon>Aerosakkonemataceae</taxon>
        <taxon>Floridanema</taxon>
        <taxon>Floridanema fluviatile</taxon>
    </lineage>
</organism>
<evidence type="ECO:0000313" key="3">
    <source>
        <dbReference type="EMBL" id="MFB2937279.1"/>
    </source>
</evidence>
<gene>
    <name evidence="3" type="primary">hpsA</name>
    <name evidence="3" type="ORF">ACE1B6_18685</name>
</gene>
<evidence type="ECO:0000256" key="1">
    <source>
        <dbReference type="SAM" id="MobiDB-lite"/>
    </source>
</evidence>
<reference evidence="3 4" key="1">
    <citation type="submission" date="2024-09" db="EMBL/GenBank/DDBJ databases">
        <title>Floridaenema gen nov. (Aerosakkonemataceae, Aerosakkonematales ord. nov., Cyanobacteria) from benthic tropical and subtropical fresh waters, with the description of four new species.</title>
        <authorList>
            <person name="Moretto J.A."/>
            <person name="Berthold D.E."/>
            <person name="Lefler F.W."/>
            <person name="Huang I.-S."/>
            <person name="Laughinghouse H. IV."/>
        </authorList>
    </citation>
    <scope>NUCLEOTIDE SEQUENCE [LARGE SCALE GENOMIC DNA]</scope>
    <source>
        <strain evidence="3 4">BLCC-F154</strain>
    </source>
</reference>
<accession>A0ABV4YEN3</accession>
<feature type="region of interest" description="Disordered" evidence="1">
    <location>
        <begin position="406"/>
        <end position="425"/>
    </location>
</feature>
<feature type="compositionally biased region" description="Polar residues" evidence="1">
    <location>
        <begin position="1114"/>
        <end position="1127"/>
    </location>
</feature>
<comment type="caution">
    <text evidence="3">The sequence shown here is derived from an EMBL/GenBank/DDBJ whole genome shotgun (WGS) entry which is preliminary data.</text>
</comment>
<keyword evidence="2" id="KW-0472">Membrane</keyword>
<keyword evidence="2" id="KW-1133">Transmembrane helix</keyword>
<sequence length="1518" mass="169626">MLNRRQLRAIKRAFRKLFKKTWKFATTVTKNLFDWFLRTVLLIGVGKQRQIHAKAGFMLPTVALLLVVVALVVGTILFRTSSRTNQVIAERNQQQISNAATPSIERAKAKIEYLFSKDSRLKNNGITAESELLHMMLNDGEGVAKLEDGNPYLLPDEEQIDINGDGKKDTAWMYPVDLNVDGQPETYAAYSIIMKSQHPEATDEDSNPIIEVDQTDDDIKKKASKLVVRNGPVIAEAPKDSGDVCSKLDRLPEKGWNKFNSTNLIKTFQVVAVTAQRKGDGNRTVVTQEYQQDRELRRNASIWFRDDLHIYPGTKLNWNGAMHTEGSLFVNPLWNNGDFTTYLISAPASCVYDPSSNSEITVSRLEDVPGMDKDYAFYGQVVSGDIIQDKFANNYSLFHIHGRPPKTADTDAKIDQKTDSVTGGKPSGIALDPVMIFTKDISQARIADSTNPKTYNKDISTQKWKDDAALSSRVRAVSKKPPYLDDTYRADDRLGPKPKYLIGENIPDVVLDVSKKNGKNIKEVALTTEQRDRLLNNTTTVSDTNFTKLGLDGYWERRARVEGMRIIGGARLELGNLYGWEGANDPLYPLYQSGLNPISHEQQQRRTLRDNLAAVQATAVFHKAINPDIAATCVSTTSHPGTNFPVLTSIQEIQNEVTRYSNNPGEPEGTIQQSTDFRHANETLLRTNFFTGKGTNGWEYEPKWTTLNDLNGGEWGKALRNLANFAGEIDGAFPPIKQDRVYPHPYLSMWGNFSNLRRSLEQYNQSIADDSYKQTAACTVGMLARNVIDIQNYNPPGLYTEINDALKTVFSTPPPANDPITPLGFPTTNPRPDDFITQIANPVVKEKARLAHLKEQIKRDREWGFAPVPQTTLSQPVYSYTIQFHSSVATPPPGVVAPFTFAGVEYDANVTTDTAIKKKTLQVGCNFGTGPEGNKYFGLGQAPTTEEQEKTFIRLATSLCSTQPKFPSLYYLFPTTNHGRNHPDSGDDAELYVQKTSPIPANFEQLDLSQIALNPKNDIGDFRLPTSPLKGDRPNPLKIKRPNNSDGFVSLLDAGIFNGREMMSVRTLDMDLDLLRQSSIGTDSWLPSSGIIYAFREDAIREDAISRPEKGDYTNPNDPVMTNATNTDDPRDPKIKDNGISPKAVDFYPDPDRRPYGFRLKNGKNLSRPDSGSYKQRGLTLISDNPVYIQGDFNVHKAEEFNEILGNTIYDVAKFYNRSNLNPQFATPVGDSWRPTEILADAITLLSQDFRDGDVASGLYGVKEEVQKNSYRAQNITDDRNDFWVREDGSVANRIADVNSFPNKLIPIKIYRNGNPRSCDPSGNILTPCTSSNPPSVDLKVEFSDNPTGQSRKDKINTATKDGKQEGTEINAVLVSGTVPARAQQGNGGLQNFPRFIENWKSNIPLKIQGAFFQLNFSTYATAPFELDSWEPTEKPKTGEYRWYYEPPTRVWGYDVGLQYVAAAPLSKRLDPSGKARSEFYEEPKANDPYICLLRRQVAIKGGLQSESIETVNNDCPQ</sequence>
<feature type="transmembrane region" description="Helical" evidence="2">
    <location>
        <begin position="57"/>
        <end position="78"/>
    </location>
</feature>
<protein>
    <submittedName>
        <fullName evidence="3">Hormogonium polysaccharide biosynthesis protein HpsA</fullName>
    </submittedName>
</protein>
<proteinExistence type="predicted"/>
<evidence type="ECO:0000256" key="2">
    <source>
        <dbReference type="SAM" id="Phobius"/>
    </source>
</evidence>
<dbReference type="NCBIfam" id="NF038301">
    <property type="entry name" value="EPS_HpsA"/>
    <property type="match status" value="2"/>
</dbReference>
<evidence type="ECO:0000313" key="4">
    <source>
        <dbReference type="Proteomes" id="UP001576776"/>
    </source>
</evidence>
<name>A0ABV4YEN3_9CYAN</name>
<dbReference type="EMBL" id="JBHFNS010000070">
    <property type="protein sequence ID" value="MFB2937279.1"/>
    <property type="molecule type" value="Genomic_DNA"/>
</dbReference>